<organism evidence="2 3">
    <name type="scientific">Actinopolyspora alba</name>
    <dbReference type="NCBI Taxonomy" id="673379"/>
    <lineage>
        <taxon>Bacteria</taxon>
        <taxon>Bacillati</taxon>
        <taxon>Actinomycetota</taxon>
        <taxon>Actinomycetes</taxon>
        <taxon>Actinopolysporales</taxon>
        <taxon>Actinopolysporaceae</taxon>
        <taxon>Actinopolyspora</taxon>
        <taxon>Actinopolyspora alba group</taxon>
    </lineage>
</organism>
<name>A0A1I2CIC5_9ACTN</name>
<feature type="region of interest" description="Disordered" evidence="1">
    <location>
        <begin position="19"/>
        <end position="40"/>
    </location>
</feature>
<protein>
    <submittedName>
        <fullName evidence="2">Uncharacterized protein</fullName>
    </submittedName>
</protein>
<proteinExistence type="predicted"/>
<evidence type="ECO:0000256" key="1">
    <source>
        <dbReference type="SAM" id="MobiDB-lite"/>
    </source>
</evidence>
<dbReference type="Proteomes" id="UP000198716">
    <property type="component" value="Unassembled WGS sequence"/>
</dbReference>
<dbReference type="AlphaFoldDB" id="A0A1I2CIC5"/>
<keyword evidence="3" id="KW-1185">Reference proteome</keyword>
<accession>A0A1I2CIC5</accession>
<gene>
    <name evidence="2" type="ORF">SAMN04487819_12220</name>
</gene>
<reference evidence="3" key="1">
    <citation type="submission" date="2016-10" db="EMBL/GenBank/DDBJ databases">
        <authorList>
            <person name="Varghese N."/>
            <person name="Submissions S."/>
        </authorList>
    </citation>
    <scope>NUCLEOTIDE SEQUENCE [LARGE SCALE GENOMIC DNA]</scope>
    <source>
        <strain evidence="3">DSM 45004</strain>
    </source>
</reference>
<dbReference type="EMBL" id="FOMZ01000022">
    <property type="protein sequence ID" value="SFE67902.1"/>
    <property type="molecule type" value="Genomic_DNA"/>
</dbReference>
<sequence length="93" mass="10252">MLMPLAAITADTVCPSRTGRGRHYPLFRNEKPVTMPGETSSPLRREVLLLSLCRTAHLRTPPHDAPLSERVCALCLRARATARDETNELATTA</sequence>
<evidence type="ECO:0000313" key="2">
    <source>
        <dbReference type="EMBL" id="SFE67902.1"/>
    </source>
</evidence>
<evidence type="ECO:0000313" key="3">
    <source>
        <dbReference type="Proteomes" id="UP000198716"/>
    </source>
</evidence>
<dbReference type="RefSeq" id="WP_139219640.1">
    <property type="nucleotide sequence ID" value="NZ_FOMZ01000022.1"/>
</dbReference>